<organism evidence="1 2">
    <name type="scientific">Streptomyces xanthii</name>
    <dbReference type="NCBI Taxonomy" id="2768069"/>
    <lineage>
        <taxon>Bacteria</taxon>
        <taxon>Bacillati</taxon>
        <taxon>Actinomycetota</taxon>
        <taxon>Actinomycetes</taxon>
        <taxon>Kitasatosporales</taxon>
        <taxon>Streptomycetaceae</taxon>
        <taxon>Streptomyces</taxon>
    </lineage>
</organism>
<keyword evidence="2" id="KW-1185">Reference proteome</keyword>
<protein>
    <submittedName>
        <fullName evidence="1">DUF2993 domain-containing protein</fullName>
    </submittedName>
</protein>
<dbReference type="EMBL" id="CP061281">
    <property type="protein sequence ID" value="QNS05032.1"/>
    <property type="molecule type" value="Genomic_DNA"/>
</dbReference>
<dbReference type="RefSeq" id="WP_188337732.1">
    <property type="nucleotide sequence ID" value="NZ_CP061281.1"/>
</dbReference>
<evidence type="ECO:0000313" key="2">
    <source>
        <dbReference type="Proteomes" id="UP000516428"/>
    </source>
</evidence>
<evidence type="ECO:0000313" key="1">
    <source>
        <dbReference type="EMBL" id="QNS05032.1"/>
    </source>
</evidence>
<sequence length="242" mass="25091">MRALRILLIIVVILGGLFVIADRVAVNLAEDEAADKVRTSEGLASTPSVSINGFPFLTQVAGGSLDDVEIGIKDYEAKSGSGTIRIADLNAEMHGVAFDSGYTSATADSATGTARVSYDELLKAVRKQDPAPVAPGITAKIDGLSYGGGDKIKVLLAVKTPLGTLHPTVMSSVQVKGGKVSARADSLPKVGAFDMAEGRVRAVTDFQQAIDDLPAGIELDKVEAVKDGVEITVKGSDLKLIG</sequence>
<dbReference type="Proteomes" id="UP000516428">
    <property type="component" value="Chromosome"/>
</dbReference>
<accession>A0A7H1B8H7</accession>
<reference evidence="1 2" key="1">
    <citation type="submission" date="2020-09" db="EMBL/GenBank/DDBJ databases">
        <title>A novel species.</title>
        <authorList>
            <person name="Gao J."/>
        </authorList>
    </citation>
    <scope>NUCLEOTIDE SEQUENCE [LARGE SCALE GENOMIC DNA]</scope>
    <source>
        <strain evidence="1 2">CRXT-Y-14</strain>
    </source>
</reference>
<name>A0A7H1B8H7_9ACTN</name>
<gene>
    <name evidence="1" type="ORF">IAG42_16385</name>
</gene>
<dbReference type="Pfam" id="PF11209">
    <property type="entry name" value="LmeA"/>
    <property type="match status" value="1"/>
</dbReference>
<dbReference type="KEGG" id="sxn:IAG42_16385"/>
<dbReference type="AlphaFoldDB" id="A0A7H1B8H7"/>
<dbReference type="InterPro" id="IPR021373">
    <property type="entry name" value="DUF2993"/>
</dbReference>
<proteinExistence type="predicted"/>